<dbReference type="SMART" id="SM00823">
    <property type="entry name" value="PKS_PP"/>
    <property type="match status" value="4"/>
</dbReference>
<dbReference type="CDD" id="cd02440">
    <property type="entry name" value="AdoMet_MTases"/>
    <property type="match status" value="1"/>
</dbReference>
<feature type="active site" description="Proton acceptor; for dehydratase activity" evidence="10">
    <location>
        <position position="21"/>
    </location>
</feature>
<keyword evidence="7" id="KW-0677">Repeat</keyword>
<dbReference type="Gene3D" id="3.40.50.720">
    <property type="entry name" value="NAD(P)-binding Rossmann-like Domain"/>
    <property type="match status" value="3"/>
</dbReference>
<dbReference type="Gene3D" id="3.40.47.10">
    <property type="match status" value="4"/>
</dbReference>
<dbReference type="SUPFAM" id="SSF47336">
    <property type="entry name" value="ACP-like"/>
    <property type="match status" value="4"/>
</dbReference>
<dbReference type="InterPro" id="IPR020806">
    <property type="entry name" value="PKS_PP-bd"/>
</dbReference>
<dbReference type="PROSITE" id="PS00012">
    <property type="entry name" value="PHOSPHOPANTETHEINE"/>
    <property type="match status" value="2"/>
</dbReference>
<dbReference type="InterPro" id="IPR049900">
    <property type="entry name" value="PKS_mFAS_DH"/>
</dbReference>
<dbReference type="Gene3D" id="1.10.1240.100">
    <property type="match status" value="3"/>
</dbReference>
<feature type="region of interest" description="Disordered" evidence="11">
    <location>
        <begin position="2743"/>
        <end position="2763"/>
    </location>
</feature>
<feature type="domain" description="Ketosynthase family 3 (KS3)" evidence="13">
    <location>
        <begin position="4488"/>
        <end position="4908"/>
    </location>
</feature>
<evidence type="ECO:0000256" key="10">
    <source>
        <dbReference type="PROSITE-ProRule" id="PRU01363"/>
    </source>
</evidence>
<dbReference type="GO" id="GO:0071770">
    <property type="term" value="P:DIM/DIP cell wall layer assembly"/>
    <property type="evidence" value="ECO:0007669"/>
    <property type="project" value="TreeGrafter"/>
</dbReference>
<feature type="region of interest" description="Disordered" evidence="11">
    <location>
        <begin position="827"/>
        <end position="852"/>
    </location>
</feature>
<dbReference type="Pfam" id="PF00550">
    <property type="entry name" value="PP-binding"/>
    <property type="match status" value="4"/>
</dbReference>
<reference evidence="15" key="1">
    <citation type="submission" date="2017-02" db="EMBL/GenBank/DDBJ databases">
        <authorList>
            <person name="Scherlach K."/>
        </authorList>
    </citation>
    <scope>NUCLEOTIDE SEQUENCE</scope>
    <source>
        <strain evidence="15">ST036079</strain>
    </source>
</reference>
<evidence type="ECO:0000256" key="8">
    <source>
        <dbReference type="ARBA" id="ARBA00023268"/>
    </source>
</evidence>
<evidence type="ECO:0000256" key="1">
    <source>
        <dbReference type="ARBA" id="ARBA00004496"/>
    </source>
</evidence>
<evidence type="ECO:0000256" key="7">
    <source>
        <dbReference type="ARBA" id="ARBA00022737"/>
    </source>
</evidence>
<dbReference type="GO" id="GO:0005737">
    <property type="term" value="C:cytoplasm"/>
    <property type="evidence" value="ECO:0007669"/>
    <property type="project" value="UniProtKB-SubCell"/>
</dbReference>
<feature type="domain" description="Ketosynthase family 3 (KS3)" evidence="13">
    <location>
        <begin position="887"/>
        <end position="1320"/>
    </location>
</feature>
<dbReference type="PROSITE" id="PS52004">
    <property type="entry name" value="KS3_2"/>
    <property type="match status" value="4"/>
</dbReference>
<dbReference type="InterPro" id="IPR014030">
    <property type="entry name" value="Ketoacyl_synth_N"/>
</dbReference>
<dbReference type="InterPro" id="IPR054514">
    <property type="entry name" value="RhiE-like_linker"/>
</dbReference>
<dbReference type="SUPFAM" id="SSF51735">
    <property type="entry name" value="NAD(P)-binding Rossmann-fold domains"/>
    <property type="match status" value="4"/>
</dbReference>
<evidence type="ECO:0000256" key="6">
    <source>
        <dbReference type="ARBA" id="ARBA00022679"/>
    </source>
</evidence>
<keyword evidence="5" id="KW-0597">Phosphoprotein</keyword>
<dbReference type="GO" id="GO:0004312">
    <property type="term" value="F:fatty acid synthase activity"/>
    <property type="evidence" value="ECO:0007669"/>
    <property type="project" value="TreeGrafter"/>
</dbReference>
<reference evidence="15" key="2">
    <citation type="submission" date="2019-04" db="EMBL/GenBank/DDBJ databases">
        <title>Antibiotic -producing symbionts dynamically transition between plant pathogenicity and insect- defensive mutualism.</title>
        <authorList>
            <person name="Florez L."/>
        </authorList>
    </citation>
    <scope>NUCLEOTIDE SEQUENCE</scope>
    <source>
        <strain evidence="15">ST036079</strain>
    </source>
</reference>
<feature type="region of interest" description="Disordered" evidence="11">
    <location>
        <begin position="3093"/>
        <end position="3115"/>
    </location>
</feature>
<evidence type="ECO:0000256" key="9">
    <source>
        <dbReference type="ARBA" id="ARBA00054155"/>
    </source>
</evidence>
<dbReference type="Gene3D" id="3.10.129.110">
    <property type="entry name" value="Polyketide synthase dehydratase"/>
    <property type="match status" value="1"/>
</dbReference>
<feature type="region of interest" description="Disordered" evidence="11">
    <location>
        <begin position="3214"/>
        <end position="3246"/>
    </location>
</feature>
<dbReference type="CDD" id="cd00833">
    <property type="entry name" value="PKS"/>
    <property type="match status" value="4"/>
</dbReference>
<dbReference type="SUPFAM" id="SSF53335">
    <property type="entry name" value="S-adenosyl-L-methionine-dependent methyltransferases"/>
    <property type="match status" value="1"/>
</dbReference>
<feature type="region of interest" description="Disordered" evidence="11">
    <location>
        <begin position="4447"/>
        <end position="4486"/>
    </location>
</feature>
<sequence>METNHTFKTTLHEQDAILRDHRLFDDAVLPGTAYLEMARAAALNSLRHGVGGLANVVWRSPVVVGATPREIRIDIDEGGERARFAVRGESGEAGAAGILHCDGEILGREALPGLGQAAPRLDLAALARRCRPAWRGDAFYAFFARHEMRYGPSFRCIEQLSRGDTEVFATYRLPATEHAEAAAFDLHPGILDGALQATLGLLLDDLDSSVEASYLPYSVREVIVHARTPETGCIVARWSDPLAHGEEMLKFDIDLTDESGAVCVSLREFASRRIAREASAELLFGTTDWLDSPLPAPAPGEAPWADTLLAVANLSAELDARLRALAPSAISLEALVDDAGELRGERLAEPVIALLDALRAMPNGKRARAVMVVLGDDARAWPYASLSAVLKTLRQEYSGLRARILRLAPTLSAQAACEAVAAELREPEDRDVEVRYDARGRRGARRFVELALPAPRVPRSCFRSGGVYWITGGMGGLGRLFAEHAAATRGVTLVLSARTAASAEDEAWLTRLRASGANLEHRRVDLTDAGALRACYEAIVSRHGHLDGIIHAAGVLRDGYVESKTADAVRDVFAAKAAALVELDAITADAPLDFFVLFASIAGIWGNAGQADYAGANALLDAFAIERNRLVAEGRRAGRTLSIDWPLWRTGGMNVDAASERRTRRAYGLAMLERQAGMLGFERAMAAPHDHVVVLCGDAERIRGWVAGPAQAKPVAGAAPAAAGVPAPAPIADAAELGARVDAALARAVCEILRIGESDVDAETDFSAYGFDSISLTEFSNRIGERLGVELLPTIFYEYPSLLALRGFLLAEHGAALAAALQVQPAARRQVEPDPEPHRESNRESNPGAATVGLPEGVAAAVATPGPAPRSASTSAPTPLALDAMPAGAVAIVGFSGRFPRARSLDAFWTNLLEQRDCIDEIPAERWDWRAIHGDPHEPGNRTTIRWGGFIDEIAAFDSQFFGISPREAELMDPQQRLLMEHVWAAMEDAGYSAKSIAGSRTGVFLAIGPGGYRQSASQPIESYSATGAVPSMAPNRISFLLNLHGPSEPVETACSSSLVAVHRAMRAIEAGDCEQAFVGGVNTIVSPELHICFSKAGMLSPDGRCKTFSREANGYVRGEGVGAMLLRPLGRAIADGDTIHGVIRAVSVNHGGRAASLTAPNVQAQAALLTDAYRRANLDIRTVSYVEAHGTGTSLGDPAEINGLKRAFAMLYEQQQARVERVHCALGSVKSSIGHLEVAAGMAGLFKVLLAMRHGVLPGTLHCEDTNPYIELEGTPFEILKQNRAWTRLSDARGAPVPRRAGISSFGFGGVNAHLVVEEYLDARPGADAAAGDRAAPLPVQTVVPLSARSAASLRDYALALLAFVEGAGTARAALRELAWTLQVGRDAMAYRVAFVVASLDELAERLRRFLDGETRFDGIHVAEAAGERDGIRLLNGDDDARTMIASWIAQRKWSSLARAWAAGLEVDWRMAVPPGALPRRIQAPTYPFARELHWVARDDAAVVEAVAMPLLEYEPAWLPAPDAAADEARAPERDAEPVRLLHFAESAGASHALEGALREHGAPVELIRVTRGALNGRLGRRHFEVAAMDEATLRDLLAACDAGTSAQGAVDIVYGWRGDPSSLAELHALLRAARAEAVALRRLVVLGSWDEAQAQGCGDQAAIGLVRSLRLSMPQLRASVLFGEGGLPDAESVVRSWRETSGADVLRERAGRRETLGWRAVEPAPAAADLRERGVYLITGGAGGLGRLFARHLARRCHARLALVGRRVRDGEIDALLDELRAHGATDAAYFPAEVADEDALRGVVETIRTRWGGLHGVLHAAGVATRGTLEDRRPEDVEAVISPKVAGTQALDAATADEALDFFCCFSSSSAVLGDSGAGDYAGANAYQLAYAAYRNARVEAGERSGRTVSVAWPLWREGGMGAQEGEAIEQYLRSSAQRYLEREEGLAAWERALASGAAQRLVLAGDRARVEGFLARLGATRQDEQAGSISTGFHDEEDETMSAPLQDAADHDATDAFQRWLHAGIRAGVESLLKLSGERLRDTANFADLGFDSIGLAHFGRWLSRRFGIDVTPDLFFDHSTIVALVAHLSAASREALIERWRADTRGAAVPPTAARADLARPASTSRARTARPANAFAANRSEATRPDHGGVAIIGVSVRTAGANDAGELWELLRSGRRAIGEVPASRWDWRPYFSGPGEASNRIATHRGAFIEGLDGFDPLFFEISPREAQWMDPRQRLILEEAWRAFEDAGYAGERLRGSRCGVFVGVEEGVPGEAADGLATSHHNGILAARISYVLDLKGPNLAINTACSSGLVAVHTACQSVQRGECELALAGGVNVLNSPLTYVALTQGGMLSSSGECHAFDARADGMVPGEAVAAVVLKDLARAQADGDPIHGVIRASGVNYDGRTNGITAPSARSQRALISEVLERGGIGAERIEAVLAHSVGSPLGDPIEARALCEALGEGLNEGLNEGTQTRVLGSVKPQIGHTFAASGVVNVIAMCASLRHGLRLGIANHEVANPDLRIGDGALSLGAGAQPWPKRAGVARCGLVSATGMSGTNACVVIEEAPEAASGAVGKEARREWLVKLSARESGALRESARRLRAWLGGEAGAEVELDALSLTLDVGREAMRYRLAMVVGAGGSEEGRSGLMAALDAYLEGAEGAALAGKGVYAGEVADEGMEEAGSAALSKASALSGQARDWCEGLRTDDAVLHRGGRPRRLAGLPTYPFARRPLGQPPAAEASPAWTGGTGGPGDKAAEYYTFDAQRRSDTYHEEYLTFCPFEREQPGFSMTRVLSAPEAYPDEYRQVLDKQKEMRAVTFRHERFERVGRVLDIGCGCGSDLIELALRHPALHADGFTITPAQAELGNRRIANLGIAERVRIRHADSSRDAFPHRYDLVIGFEVSCHIADKTALFSNIRRSLAPTGSILLMDFIANLRGSIVDDKVDIAISPQAEWANVLAEQGLMIDDLVDLSEGIANYVFDPDVERNIAHFPEAARRSSRNFANMAVSLRQNWISYCLFRIVVDRHGRSTEALRAANAAVIARRTPYREALADLFARRDGSGDIGLTAAVMAAASRQAPAREAAKEAVQQATPAPQPAAAPSAGARAATVREALERVMIDTLGVSPAELRAARSFAELGVDSLLAVRLLEAINVAFDLHEPTSVMFEFHDTQALAAHLETRGARVAALPAEAAVALAGVPSARADSRPAGPALEPGAGHEGLPGPSPEALLPGTQPARDGIAVVGMACRCAGAQDPAAFWKLVARGEIHLDSVAARRPAWGEYLAAHEIDAQSLRAGFADDIDAFDPLFFDISPVQAEQMDASQRVLLEGIHAAIEDAGYDPASLAAREVGTFIGSMGVAGADSLSHHAMLGNDGAILSSRIAYHLNLSGPAMTVNTACSSALVAISLACDKLRAGELDMAIAGGITLYTQPASFVMMRNAGMLSPSGACRPFDDGADGIVVGDGMGVVVLMPAERARAEGAHVYGVIRAIGTNQDGRTSGITAPSFLAQSRLETQVYRAARLSPEALQYVEAHGTGTRLGDPVELHALTEAFRGFTARRSFCAIGSVKANIGHATAAAGALGLIKVLLAMRHATLPPVSGFAQPNRHVDFAASPFRVETQARPWLPGEDGMRRAALSAFGFSGTNAHLVVEAEAVPEAGEAIEAVLPGGLEIVPLSARQPAQLEAVARRLLAFLEGEGARSALGDLAWTLQVGRTAHEYRVAFTVPDLAALKGALSAWLASGAAERLVPVRGEARPPIEAHAGLDAAARATAWSAGGLADWSAWRARPARRIPLPTYPFARQRFGTPTPPPTSGQAGPGAARATAGRRVALAAKQWHAAPLAAGRRVEGRVEILATPALADFAASLARELPDARIWLDHELAAAPAHAEHWRGSRGCLDLSALDPASSTGHHAAWFGWLQRLVEHADATLEAPLVVQQWTAGLAGHPRPSLAGAARSGLYRMLQSEYRRVVSRHVDTDLDAGADRAALIAQIVAEFAADDGMPEVRYRGGVRERAVLDWIEPPARQPEGKSVEPGWPADGVLWITGGTRGIGMRLAHHFATRHGVRGFVLAGERPLPPRASWPALAADAEDPLLRRKLSDLLALEALGAQVRVTSAPLTDLAAWRTAVAALSAELGEPFGLIHCAGRVDFEAPAFVRKTAESVAAVSAPKVAGVETLRAAFADRPLRFVLLCSSISAALPAIAVGQAEYAAANAYLDHVAEAGFGPRAARCVSIQWPSWRDTGMGAASGAAHRDGGLLACSDEEGLAFLDAVLAGATGPVVTPLVVDPSRFAFAALGGVRAARASSEPARLAQAAAGGDAGVAVDKSAEAGRAAPADPGAAASAWLARIVGDELKIAHDALDVERRFDDYGVDSIMLAQMVKRIDAGLPGTHLDPSALLEHPSVARLAAYLLGSCREAVMLAVSGGRRDAAASEAVVAPGPVEPAEPAGSAGSADTPREAGPAPARDPRAGGGARERIAVVGMACHFPAAQDIDAFWRNLRDGRDCIGEVPASRWSVARHYGGPDYADGKSVTHQGGFLDDIESFDPGYFGIPEAVAPGVDPLARQWLEVSAEALADAGYTRQDVWGRRVGVFCGSRTSNYSSRLAQLDSKAVIGVGQNFISAHLSHCYHLGGPNVVVDTACASALTAIHLAAQSLRSGESSLAIAGGVDILLDEGPFLLLSSARILSAGGRCRTFDEGADGIGIGEGCGVLILKRLSDAVREGNKIYGVIDGSAVNADGSTMGITTPNPERQRELIELAIADAAVDAASISYVEAHGTGTLIGDPIELRSLTAVLAPHHRAARACGVGSVKSNLGHLLSAAGAAGMVKVLLSLAHRALPPTLHCDTPNPRFDFEASPLYPVRELQAWAGVDGVLRAGISAFGLGGHNAHLIVSDEGVPDALRADTVPRAGPVRYARRRYWIGEARSDALAPAAPLEREPLPAEAMGAYFAIRRTDADDTVAAH</sequence>
<feature type="region of interest" description="C-terminal hotdog fold" evidence="10">
    <location>
        <begin position="131"/>
        <end position="280"/>
    </location>
</feature>
<dbReference type="PROSITE" id="PS50075">
    <property type="entry name" value="CARRIER"/>
    <property type="match status" value="4"/>
</dbReference>
<evidence type="ECO:0000256" key="5">
    <source>
        <dbReference type="ARBA" id="ARBA00022553"/>
    </source>
</evidence>
<dbReference type="Gene3D" id="3.40.50.150">
    <property type="entry name" value="Vaccinia Virus protein VP39"/>
    <property type="match status" value="1"/>
</dbReference>
<keyword evidence="6" id="KW-0808">Transferase</keyword>
<evidence type="ECO:0000256" key="4">
    <source>
        <dbReference type="ARBA" id="ARBA00022490"/>
    </source>
</evidence>
<dbReference type="PANTHER" id="PTHR43775">
    <property type="entry name" value="FATTY ACID SYNTHASE"/>
    <property type="match status" value="1"/>
</dbReference>
<dbReference type="InterPro" id="IPR013968">
    <property type="entry name" value="PKS_KR"/>
</dbReference>
<name>A0A4D8TT02_BURGA</name>
<dbReference type="SMART" id="SM01294">
    <property type="entry name" value="PKS_PP_betabranch"/>
    <property type="match status" value="4"/>
</dbReference>
<evidence type="ECO:0000256" key="2">
    <source>
        <dbReference type="ARBA" id="ARBA00004792"/>
    </source>
</evidence>
<dbReference type="InterPro" id="IPR020803">
    <property type="entry name" value="MeTfrase_dom"/>
</dbReference>
<dbReference type="InterPro" id="IPR036736">
    <property type="entry name" value="ACP-like_sf"/>
</dbReference>
<keyword evidence="3" id="KW-0596">Phosphopantetheine</keyword>
<dbReference type="PROSITE" id="PS00606">
    <property type="entry name" value="KS3_1"/>
    <property type="match status" value="4"/>
</dbReference>
<dbReference type="Pfam" id="PF14765">
    <property type="entry name" value="PS-DH"/>
    <property type="match status" value="1"/>
</dbReference>
<dbReference type="InterPro" id="IPR042104">
    <property type="entry name" value="PKS_dehydratase_sf"/>
</dbReference>
<organism evidence="15">
    <name type="scientific">Burkholderia gladioli</name>
    <name type="common">Pseudomonas marginata</name>
    <name type="synonym">Phytomonas marginata</name>
    <dbReference type="NCBI Taxonomy" id="28095"/>
    <lineage>
        <taxon>Bacteria</taxon>
        <taxon>Pseudomonadati</taxon>
        <taxon>Pseudomonadota</taxon>
        <taxon>Betaproteobacteria</taxon>
        <taxon>Burkholderiales</taxon>
        <taxon>Burkholderiaceae</taxon>
        <taxon>Burkholderia</taxon>
    </lineage>
</organism>
<dbReference type="Pfam" id="PF08242">
    <property type="entry name" value="Methyltransf_12"/>
    <property type="match status" value="1"/>
</dbReference>
<feature type="domain" description="Ketosynthase family 3 (KS3)" evidence="13">
    <location>
        <begin position="2153"/>
        <end position="2575"/>
    </location>
</feature>
<dbReference type="Gene3D" id="1.10.1200.10">
    <property type="entry name" value="ACP-like"/>
    <property type="match status" value="4"/>
</dbReference>
<feature type="compositionally biased region" description="Low complexity" evidence="11">
    <location>
        <begin position="4447"/>
        <end position="4465"/>
    </location>
</feature>
<dbReference type="InterPro" id="IPR016039">
    <property type="entry name" value="Thiolase-like"/>
</dbReference>
<proteinExistence type="predicted"/>
<dbReference type="GO" id="GO:0006633">
    <property type="term" value="P:fatty acid biosynthetic process"/>
    <property type="evidence" value="ECO:0007669"/>
    <property type="project" value="InterPro"/>
</dbReference>
<dbReference type="InterPro" id="IPR036291">
    <property type="entry name" value="NAD(P)-bd_dom_sf"/>
</dbReference>
<evidence type="ECO:0000259" key="14">
    <source>
        <dbReference type="PROSITE" id="PS52019"/>
    </source>
</evidence>
<feature type="domain" description="Ketosynthase family 3 (KS3)" evidence="13">
    <location>
        <begin position="3250"/>
        <end position="3665"/>
    </location>
</feature>
<evidence type="ECO:0000259" key="12">
    <source>
        <dbReference type="PROSITE" id="PS50075"/>
    </source>
</evidence>
<evidence type="ECO:0000256" key="11">
    <source>
        <dbReference type="SAM" id="MobiDB-lite"/>
    </source>
</evidence>
<keyword evidence="4" id="KW-0963">Cytoplasm</keyword>
<dbReference type="InterPro" id="IPR009081">
    <property type="entry name" value="PP-bd_ACP"/>
</dbReference>
<dbReference type="InterPro" id="IPR029063">
    <property type="entry name" value="SAM-dependent_MTases_sf"/>
</dbReference>
<feature type="domain" description="Carrier" evidence="12">
    <location>
        <begin position="2020"/>
        <end position="2097"/>
    </location>
</feature>
<dbReference type="InterPro" id="IPR050091">
    <property type="entry name" value="PKS_NRPS_Biosynth_Enz"/>
</dbReference>
<evidence type="ECO:0000256" key="3">
    <source>
        <dbReference type="ARBA" id="ARBA00022450"/>
    </source>
</evidence>
<dbReference type="InterPro" id="IPR049551">
    <property type="entry name" value="PKS_DH_C"/>
</dbReference>
<dbReference type="PANTHER" id="PTHR43775:SF37">
    <property type="entry name" value="SI:DKEY-61P9.11"/>
    <property type="match status" value="1"/>
</dbReference>
<dbReference type="PROSITE" id="PS52019">
    <property type="entry name" value="PKS_MFAS_DH"/>
    <property type="match status" value="1"/>
</dbReference>
<dbReference type="Pfam" id="PF00109">
    <property type="entry name" value="ketoacyl-synt"/>
    <property type="match status" value="4"/>
</dbReference>
<comment type="function">
    <text evidence="9">Involved in production of the polyketide antibiotic thailandamide.</text>
</comment>
<dbReference type="GO" id="GO:0005886">
    <property type="term" value="C:plasma membrane"/>
    <property type="evidence" value="ECO:0007669"/>
    <property type="project" value="TreeGrafter"/>
</dbReference>
<feature type="domain" description="Carrier" evidence="12">
    <location>
        <begin position="3120"/>
        <end position="3194"/>
    </location>
</feature>
<comment type="subcellular location">
    <subcellularLocation>
        <location evidence="1">Cytoplasm</location>
    </subcellularLocation>
</comment>
<dbReference type="SMART" id="SM00825">
    <property type="entry name" value="PKS_KS"/>
    <property type="match status" value="4"/>
</dbReference>
<dbReference type="InterPro" id="IPR020807">
    <property type="entry name" value="PKS_DH"/>
</dbReference>
<dbReference type="InterPro" id="IPR006162">
    <property type="entry name" value="Ppantetheine_attach_site"/>
</dbReference>
<comment type="pathway">
    <text evidence="2">Antibiotic biosynthesis.</text>
</comment>
<feature type="domain" description="Carrier" evidence="12">
    <location>
        <begin position="4353"/>
        <end position="4428"/>
    </location>
</feature>
<dbReference type="InterPro" id="IPR020841">
    <property type="entry name" value="PKS_Beta-ketoAc_synthase_dom"/>
</dbReference>
<accession>A0A4D8TT02</accession>
<dbReference type="InterPro" id="IPR049552">
    <property type="entry name" value="PKS_DH_N"/>
</dbReference>
<dbReference type="Pfam" id="PF21089">
    <property type="entry name" value="PKS_DH_N"/>
    <property type="match status" value="1"/>
</dbReference>
<dbReference type="InterPro" id="IPR013217">
    <property type="entry name" value="Methyltransf_12"/>
</dbReference>
<evidence type="ECO:0000313" key="15">
    <source>
        <dbReference type="EMBL" id="SKB24636.1"/>
    </source>
</evidence>
<feature type="active site" description="Proton donor; for dehydratase activity" evidence="10">
    <location>
        <position position="192"/>
    </location>
</feature>
<dbReference type="SUPFAM" id="SSF53901">
    <property type="entry name" value="Thiolase-like"/>
    <property type="match status" value="4"/>
</dbReference>
<dbReference type="EMBL" id="LT797838">
    <property type="protein sequence ID" value="SKB24636.1"/>
    <property type="molecule type" value="Genomic_DNA"/>
</dbReference>
<dbReference type="RefSeq" id="WP_160294762.1">
    <property type="nucleotide sequence ID" value="NZ_CP031454.1"/>
</dbReference>
<dbReference type="Pfam" id="PF08659">
    <property type="entry name" value="KR"/>
    <property type="match status" value="3"/>
</dbReference>
<dbReference type="CDD" id="cd08953">
    <property type="entry name" value="KR_2_SDR_x"/>
    <property type="match status" value="3"/>
</dbReference>
<dbReference type="InterPro" id="IPR018201">
    <property type="entry name" value="Ketoacyl_synth_AS"/>
</dbReference>
<dbReference type="SMART" id="SM00822">
    <property type="entry name" value="PKS_KR"/>
    <property type="match status" value="3"/>
</dbReference>
<dbReference type="SMART" id="SM00826">
    <property type="entry name" value="PKS_DH"/>
    <property type="match status" value="1"/>
</dbReference>
<dbReference type="InterPro" id="IPR014031">
    <property type="entry name" value="Ketoacyl_synth_C"/>
</dbReference>
<feature type="domain" description="PKS/mFAS DH" evidence="14">
    <location>
        <begin position="1"/>
        <end position="280"/>
    </location>
</feature>
<protein>
    <submittedName>
        <fullName evidence="15">Uncharacterized protein</fullName>
    </submittedName>
</protein>
<keyword evidence="8" id="KW-0511">Multifunctional enzyme</keyword>
<dbReference type="Pfam" id="PF22336">
    <property type="entry name" value="RhiE-like_linker"/>
    <property type="match status" value="3"/>
</dbReference>
<dbReference type="Pfam" id="PF02801">
    <property type="entry name" value="Ketoacyl-synt_C"/>
    <property type="match status" value="4"/>
</dbReference>
<feature type="domain" description="Carrier" evidence="12">
    <location>
        <begin position="736"/>
        <end position="813"/>
    </location>
</feature>
<feature type="region of interest" description="N-terminal hotdog fold" evidence="10">
    <location>
        <begin position="1"/>
        <end position="112"/>
    </location>
</feature>
<feature type="compositionally biased region" description="Basic and acidic residues" evidence="11">
    <location>
        <begin position="829"/>
        <end position="843"/>
    </location>
</feature>
<dbReference type="GO" id="GO:0031177">
    <property type="term" value="F:phosphopantetheine binding"/>
    <property type="evidence" value="ECO:0007669"/>
    <property type="project" value="InterPro"/>
</dbReference>
<dbReference type="FunFam" id="3.40.47.10:FF:000019">
    <property type="entry name" value="Polyketide synthase type I"/>
    <property type="match status" value="1"/>
</dbReference>
<dbReference type="SMART" id="SM00828">
    <property type="entry name" value="PKS_MT"/>
    <property type="match status" value="1"/>
</dbReference>
<dbReference type="InterPro" id="IPR057326">
    <property type="entry name" value="KR_dom"/>
</dbReference>
<evidence type="ECO:0000259" key="13">
    <source>
        <dbReference type="PROSITE" id="PS52004"/>
    </source>
</evidence>
<dbReference type="GO" id="GO:0004315">
    <property type="term" value="F:3-oxoacyl-[acyl-carrier-protein] synthase activity"/>
    <property type="evidence" value="ECO:0007669"/>
    <property type="project" value="InterPro"/>
</dbReference>